<feature type="transmembrane region" description="Helical" evidence="10">
    <location>
        <begin position="361"/>
        <end position="380"/>
    </location>
</feature>
<dbReference type="PIRSF" id="PIRSF006603">
    <property type="entry name" value="DinF"/>
    <property type="match status" value="1"/>
</dbReference>
<dbReference type="InterPro" id="IPR048279">
    <property type="entry name" value="MdtK-like"/>
</dbReference>
<feature type="transmembrane region" description="Helical" evidence="10">
    <location>
        <begin position="260"/>
        <end position="281"/>
    </location>
</feature>
<evidence type="ECO:0000313" key="11">
    <source>
        <dbReference type="EMBL" id="TCK04548.1"/>
    </source>
</evidence>
<dbReference type="OrthoDB" id="62420at2"/>
<feature type="transmembrane region" description="Helical" evidence="10">
    <location>
        <begin position="53"/>
        <end position="82"/>
    </location>
</feature>
<feature type="transmembrane region" description="Helical" evidence="10">
    <location>
        <begin position="94"/>
        <end position="114"/>
    </location>
</feature>
<feature type="transmembrane region" description="Helical" evidence="10">
    <location>
        <begin position="167"/>
        <end position="191"/>
    </location>
</feature>
<keyword evidence="8 10" id="KW-0472">Membrane</keyword>
<feature type="transmembrane region" description="Helical" evidence="10">
    <location>
        <begin position="134"/>
        <end position="155"/>
    </location>
</feature>
<feature type="transmembrane region" description="Helical" evidence="10">
    <location>
        <begin position="21"/>
        <end position="41"/>
    </location>
</feature>
<dbReference type="PANTHER" id="PTHR43298">
    <property type="entry name" value="MULTIDRUG RESISTANCE PROTEIN NORM-RELATED"/>
    <property type="match status" value="1"/>
</dbReference>
<evidence type="ECO:0000256" key="1">
    <source>
        <dbReference type="ARBA" id="ARBA00004651"/>
    </source>
</evidence>
<dbReference type="CDD" id="cd13137">
    <property type="entry name" value="MATE_NorM_like"/>
    <property type="match status" value="1"/>
</dbReference>
<keyword evidence="2" id="KW-0813">Transport</keyword>
<dbReference type="Pfam" id="PF01554">
    <property type="entry name" value="MatE"/>
    <property type="match status" value="2"/>
</dbReference>
<feature type="transmembrane region" description="Helical" evidence="10">
    <location>
        <begin position="420"/>
        <end position="439"/>
    </location>
</feature>
<evidence type="ECO:0000256" key="10">
    <source>
        <dbReference type="SAM" id="Phobius"/>
    </source>
</evidence>
<evidence type="ECO:0000256" key="8">
    <source>
        <dbReference type="ARBA" id="ARBA00023136"/>
    </source>
</evidence>
<keyword evidence="4" id="KW-1003">Cell membrane</keyword>
<feature type="transmembrane region" description="Helical" evidence="10">
    <location>
        <begin position="321"/>
        <end position="341"/>
    </location>
</feature>
<organism evidence="11 12">
    <name type="scientific">Phorcysia thermohydrogeniphila</name>
    <dbReference type="NCBI Taxonomy" id="936138"/>
    <lineage>
        <taxon>Bacteria</taxon>
        <taxon>Pseudomonadati</taxon>
        <taxon>Aquificota</taxon>
        <taxon>Aquificia</taxon>
        <taxon>Desulfurobacteriales</taxon>
        <taxon>Desulfurobacteriaceae</taxon>
        <taxon>Phorcysia</taxon>
    </lineage>
</organism>
<dbReference type="GO" id="GO:0042910">
    <property type="term" value="F:xenobiotic transmembrane transporter activity"/>
    <property type="evidence" value="ECO:0007669"/>
    <property type="project" value="InterPro"/>
</dbReference>
<evidence type="ECO:0000313" key="12">
    <source>
        <dbReference type="Proteomes" id="UP000295777"/>
    </source>
</evidence>
<evidence type="ECO:0000256" key="6">
    <source>
        <dbReference type="ARBA" id="ARBA00022989"/>
    </source>
</evidence>
<dbReference type="Proteomes" id="UP000295777">
    <property type="component" value="Unassembled WGS sequence"/>
</dbReference>
<dbReference type="InterPro" id="IPR002528">
    <property type="entry name" value="MATE_fam"/>
</dbReference>
<proteinExistence type="predicted"/>
<dbReference type="GO" id="GO:0005886">
    <property type="term" value="C:plasma membrane"/>
    <property type="evidence" value="ECO:0007669"/>
    <property type="project" value="UniProtKB-SubCell"/>
</dbReference>
<reference evidence="11 12" key="1">
    <citation type="submission" date="2019-03" db="EMBL/GenBank/DDBJ databases">
        <title>Genomic Encyclopedia of Archaeal and Bacterial Type Strains, Phase II (KMG-II): from individual species to whole genera.</title>
        <authorList>
            <person name="Goeker M."/>
        </authorList>
    </citation>
    <scope>NUCLEOTIDE SEQUENCE [LARGE SCALE GENOMIC DNA]</scope>
    <source>
        <strain evidence="11 12">DSM 24425</strain>
    </source>
</reference>
<keyword evidence="12" id="KW-1185">Reference proteome</keyword>
<keyword evidence="3" id="KW-0050">Antiport</keyword>
<evidence type="ECO:0000256" key="4">
    <source>
        <dbReference type="ARBA" id="ARBA00022475"/>
    </source>
</evidence>
<accession>A0A4R1GA32</accession>
<evidence type="ECO:0000256" key="7">
    <source>
        <dbReference type="ARBA" id="ARBA00023065"/>
    </source>
</evidence>
<dbReference type="EMBL" id="SMFV01000003">
    <property type="protein sequence ID" value="TCK04548.1"/>
    <property type="molecule type" value="Genomic_DNA"/>
</dbReference>
<evidence type="ECO:0000256" key="9">
    <source>
        <dbReference type="ARBA" id="ARBA00031636"/>
    </source>
</evidence>
<dbReference type="AlphaFoldDB" id="A0A4R1GA32"/>
<keyword evidence="7" id="KW-0406">Ion transport</keyword>
<keyword evidence="5 10" id="KW-0812">Transmembrane</keyword>
<keyword evidence="6 10" id="KW-1133">Transmembrane helix</keyword>
<feature type="transmembrane region" description="Helical" evidence="10">
    <location>
        <begin position="287"/>
        <end position="309"/>
    </location>
</feature>
<comment type="caution">
    <text evidence="11">The sequence shown here is derived from an EMBL/GenBank/DDBJ whole genome shotgun (WGS) entry which is preliminary data.</text>
</comment>
<sequence>MSTSLGFIRKEASQKEVLRTVLNLAVPILLSNLLYTFQNVVSLLLVSPLGKEVIAGVGFASTLLWLIYATTEVVYTGVNVLVAQVVGAGKRGGSILLAGFILSIVISLPVTLWGEELLRLFLTSFSTPDRVIDVALEYLRPILLLLPLVFITNAINAGFNGLGKTRVIFFATLFVSILNVALSLVLIYGLLGFPALGVEGAGWAVAISESLAAFFYLPFLLKEEQINPLKDVEIRLENLSKLVKVGFPAGLEEIVMTLSYNFFVGLVATCGTAALAAFHIGLRVESFSLAVGMAFSFVATTVVGQNFGAVNWDGIKRGVRATLLLAVSIMTFLGLSMGLFSRWLTEFFTGDREVVYWAVRYLWMIALSQPLIAIAFVLSGAIRGLGKTQLPLVVNTLSFWIVRVIPSLLLLSFYRTPYVPWGAMVLESVWRALTYLALWKRVSRL</sequence>
<protein>
    <recommendedName>
        <fullName evidence="9">Multidrug-efflux transporter</fullName>
    </recommendedName>
</protein>
<dbReference type="NCBIfam" id="TIGR00797">
    <property type="entry name" value="matE"/>
    <property type="match status" value="1"/>
</dbReference>
<dbReference type="GO" id="GO:0015297">
    <property type="term" value="F:antiporter activity"/>
    <property type="evidence" value="ECO:0007669"/>
    <property type="project" value="UniProtKB-KW"/>
</dbReference>
<gene>
    <name evidence="11" type="ORF">CLV27_0981</name>
</gene>
<evidence type="ECO:0000256" key="5">
    <source>
        <dbReference type="ARBA" id="ARBA00022692"/>
    </source>
</evidence>
<dbReference type="InterPro" id="IPR050222">
    <property type="entry name" value="MATE_MdtK"/>
</dbReference>
<name>A0A4R1GA32_9BACT</name>
<feature type="transmembrane region" description="Helical" evidence="10">
    <location>
        <begin position="203"/>
        <end position="221"/>
    </location>
</feature>
<dbReference type="RefSeq" id="WP_132526371.1">
    <property type="nucleotide sequence ID" value="NZ_SMFV01000003.1"/>
</dbReference>
<dbReference type="GO" id="GO:0006811">
    <property type="term" value="P:monoatomic ion transport"/>
    <property type="evidence" value="ECO:0007669"/>
    <property type="project" value="UniProtKB-KW"/>
</dbReference>
<evidence type="ECO:0000256" key="3">
    <source>
        <dbReference type="ARBA" id="ARBA00022449"/>
    </source>
</evidence>
<feature type="transmembrane region" description="Helical" evidence="10">
    <location>
        <begin position="392"/>
        <end position="414"/>
    </location>
</feature>
<dbReference type="PANTHER" id="PTHR43298:SF2">
    <property type="entry name" value="FMN_FAD EXPORTER YEEO-RELATED"/>
    <property type="match status" value="1"/>
</dbReference>
<evidence type="ECO:0000256" key="2">
    <source>
        <dbReference type="ARBA" id="ARBA00022448"/>
    </source>
</evidence>
<comment type="subcellular location">
    <subcellularLocation>
        <location evidence="1">Cell membrane</location>
        <topology evidence="1">Multi-pass membrane protein</topology>
    </subcellularLocation>
</comment>